<dbReference type="EMBL" id="NIDE01000014">
    <property type="protein sequence ID" value="OWK37895.1"/>
    <property type="molecule type" value="Genomic_DNA"/>
</dbReference>
<reference evidence="6" key="1">
    <citation type="submission" date="2017-06" db="EMBL/GenBank/DDBJ databases">
        <title>Genome analysis of Fimbriiglobus ruber SP5, the first member of the order Planctomycetales with confirmed chitinolytic capability.</title>
        <authorList>
            <person name="Ravin N.V."/>
            <person name="Rakitin A.L."/>
            <person name="Ivanova A.A."/>
            <person name="Beletsky A.V."/>
            <person name="Kulichevskaya I.S."/>
            <person name="Mardanov A.V."/>
            <person name="Dedysh S.N."/>
        </authorList>
    </citation>
    <scope>NUCLEOTIDE SEQUENCE [LARGE SCALE GENOMIC DNA]</scope>
    <source>
        <strain evidence="6">SP5</strain>
    </source>
</reference>
<evidence type="ECO:0000256" key="3">
    <source>
        <dbReference type="ARBA" id="ARBA00022801"/>
    </source>
</evidence>
<dbReference type="NCBIfam" id="TIGR01543">
    <property type="entry name" value="proheadase_HK97"/>
    <property type="match status" value="1"/>
</dbReference>
<dbReference type="Proteomes" id="UP000214646">
    <property type="component" value="Unassembled WGS sequence"/>
</dbReference>
<organism evidence="5 6">
    <name type="scientific">Fimbriiglobus ruber</name>
    <dbReference type="NCBI Taxonomy" id="1908690"/>
    <lineage>
        <taxon>Bacteria</taxon>
        <taxon>Pseudomonadati</taxon>
        <taxon>Planctomycetota</taxon>
        <taxon>Planctomycetia</taxon>
        <taxon>Gemmatales</taxon>
        <taxon>Gemmataceae</taxon>
        <taxon>Fimbriiglobus</taxon>
    </lineage>
</organism>
<dbReference type="GO" id="GO:0008233">
    <property type="term" value="F:peptidase activity"/>
    <property type="evidence" value="ECO:0007669"/>
    <property type="project" value="UniProtKB-KW"/>
</dbReference>
<dbReference type="InterPro" id="IPR054613">
    <property type="entry name" value="Peptidase_S78_dom"/>
</dbReference>
<protein>
    <submittedName>
        <fullName evidence="5">Phage head maturation protease</fullName>
    </submittedName>
</protein>
<feature type="domain" description="Prohead serine protease" evidence="4">
    <location>
        <begin position="2"/>
        <end position="141"/>
    </location>
</feature>
<gene>
    <name evidence="5" type="ORF">FRUB_07015</name>
</gene>
<evidence type="ECO:0000256" key="1">
    <source>
        <dbReference type="ARBA" id="ARBA00022612"/>
    </source>
</evidence>
<name>A0A225DNI8_9BACT</name>
<sequence length="155" mass="17426">MLTGYAAVWDSPTRITEGGRSFTEVVRRGAFRSAVESKADIIATFNHDPSRLLGRTSAGTLRLHEDDRGLRFEIDLPDHASDIKEMVDRGDLNGASFTFRPKAGGDNWNGDTRELTNLFLYELGPVAMPAYTATSLALRSKQQFRKMELDLRERF</sequence>
<dbReference type="GO" id="GO:0006508">
    <property type="term" value="P:proteolysis"/>
    <property type="evidence" value="ECO:0007669"/>
    <property type="project" value="UniProtKB-KW"/>
</dbReference>
<accession>A0A225DNI8</accession>
<keyword evidence="1" id="KW-1188">Viral release from host cell</keyword>
<evidence type="ECO:0000313" key="6">
    <source>
        <dbReference type="Proteomes" id="UP000214646"/>
    </source>
</evidence>
<evidence type="ECO:0000313" key="5">
    <source>
        <dbReference type="EMBL" id="OWK37895.1"/>
    </source>
</evidence>
<keyword evidence="3" id="KW-0378">Hydrolase</keyword>
<keyword evidence="6" id="KW-1185">Reference proteome</keyword>
<proteinExistence type="predicted"/>
<dbReference type="Pfam" id="PF04586">
    <property type="entry name" value="Peptidase_S78"/>
    <property type="match status" value="1"/>
</dbReference>
<dbReference type="InterPro" id="IPR006433">
    <property type="entry name" value="Prohead_protease"/>
</dbReference>
<evidence type="ECO:0000256" key="2">
    <source>
        <dbReference type="ARBA" id="ARBA00022670"/>
    </source>
</evidence>
<comment type="caution">
    <text evidence="5">The sequence shown here is derived from an EMBL/GenBank/DDBJ whole genome shotgun (WGS) entry which is preliminary data.</text>
</comment>
<keyword evidence="2 5" id="KW-0645">Protease</keyword>
<dbReference type="AlphaFoldDB" id="A0A225DNI8"/>
<evidence type="ECO:0000259" key="4">
    <source>
        <dbReference type="Pfam" id="PF04586"/>
    </source>
</evidence>